<feature type="transmembrane region" description="Helical" evidence="2">
    <location>
        <begin position="90"/>
        <end position="107"/>
    </location>
</feature>
<organism evidence="3 4">
    <name type="scientific">Pirellula staleyi (strain ATCC 27377 / DSM 6068 / ICPB 4128)</name>
    <name type="common">Pirella staleyi</name>
    <dbReference type="NCBI Taxonomy" id="530564"/>
    <lineage>
        <taxon>Bacteria</taxon>
        <taxon>Pseudomonadati</taxon>
        <taxon>Planctomycetota</taxon>
        <taxon>Planctomycetia</taxon>
        <taxon>Pirellulales</taxon>
        <taxon>Pirellulaceae</taxon>
        <taxon>Pirellula</taxon>
    </lineage>
</organism>
<name>D2R503_PIRSD</name>
<feature type="transmembrane region" description="Helical" evidence="2">
    <location>
        <begin position="214"/>
        <end position="234"/>
    </location>
</feature>
<accession>D2R503</accession>
<keyword evidence="4" id="KW-1185">Reference proteome</keyword>
<feature type="transmembrane region" description="Helical" evidence="2">
    <location>
        <begin position="171"/>
        <end position="194"/>
    </location>
</feature>
<feature type="transmembrane region" description="Helical" evidence="2">
    <location>
        <begin position="254"/>
        <end position="274"/>
    </location>
</feature>
<keyword evidence="2" id="KW-1133">Transmembrane helix</keyword>
<evidence type="ECO:0000256" key="2">
    <source>
        <dbReference type="SAM" id="Phobius"/>
    </source>
</evidence>
<feature type="transmembrane region" description="Helical" evidence="2">
    <location>
        <begin position="119"/>
        <end position="142"/>
    </location>
</feature>
<proteinExistence type="predicted"/>
<keyword evidence="2" id="KW-0812">Transmembrane</keyword>
<dbReference type="KEGG" id="psl:Psta_4318"/>
<evidence type="ECO:0000313" key="4">
    <source>
        <dbReference type="Proteomes" id="UP000001887"/>
    </source>
</evidence>
<evidence type="ECO:0000313" key="3">
    <source>
        <dbReference type="EMBL" id="ADB18965.1"/>
    </source>
</evidence>
<dbReference type="OrthoDB" id="272142at2"/>
<dbReference type="Proteomes" id="UP000001887">
    <property type="component" value="Chromosome"/>
</dbReference>
<gene>
    <name evidence="3" type="ordered locus">Psta_4318</name>
</gene>
<dbReference type="AlphaFoldDB" id="D2R503"/>
<keyword evidence="2" id="KW-0472">Membrane</keyword>
<dbReference type="EMBL" id="CP001848">
    <property type="protein sequence ID" value="ADB18965.1"/>
    <property type="molecule type" value="Genomic_DNA"/>
</dbReference>
<protein>
    <submittedName>
        <fullName evidence="3">Uncharacterized protein</fullName>
    </submittedName>
</protein>
<sequence>MVFALHILILSAHLLAMNVGAGGPITLMFLEWKASRGSSLWRGAANYLASATIAGLLIGSLLGAVLVALLYSPEFAQLWTTRLRHKAEMATLELLISLAIMVVYRYWAAPGAIGRWAFLSRMGLLLFAGTNLLYHFPVLFLIGSTLRDEAAISGEPIKGALFREQLVRGEIASVAVHVVLACLAVSGMMVLGYALRVMKQAGEDETARREGEGLAVAGAWLSLGPTLLQLPTGLWSLSVMGTGLQSQLMGSDPIATTLFLLSLGAAFWLMRQLAAIALGDVTRRDMIRAMILMVATVVLMTGMHHAGREAARKKRNPPPQAAQLTDRLPSRS</sequence>
<feature type="transmembrane region" description="Helical" evidence="2">
    <location>
        <begin position="286"/>
        <end position="306"/>
    </location>
</feature>
<feature type="transmembrane region" description="Helical" evidence="2">
    <location>
        <begin position="46"/>
        <end position="70"/>
    </location>
</feature>
<feature type="region of interest" description="Disordered" evidence="1">
    <location>
        <begin position="308"/>
        <end position="332"/>
    </location>
</feature>
<reference evidence="3 4" key="1">
    <citation type="journal article" date="2009" name="Stand. Genomic Sci.">
        <title>Complete genome sequence of Pirellula staleyi type strain (ATCC 27377).</title>
        <authorList>
            <person name="Clum A."/>
            <person name="Tindall B.J."/>
            <person name="Sikorski J."/>
            <person name="Ivanova N."/>
            <person name="Mavrommatis K."/>
            <person name="Lucas S."/>
            <person name="Glavina del Rio T."/>
            <person name="Nolan M."/>
            <person name="Chen F."/>
            <person name="Tice H."/>
            <person name="Pitluck S."/>
            <person name="Cheng J.F."/>
            <person name="Chertkov O."/>
            <person name="Brettin T."/>
            <person name="Han C."/>
            <person name="Detter J.C."/>
            <person name="Kuske C."/>
            <person name="Bruce D."/>
            <person name="Goodwin L."/>
            <person name="Ovchinikova G."/>
            <person name="Pati A."/>
            <person name="Mikhailova N."/>
            <person name="Chen A."/>
            <person name="Palaniappan K."/>
            <person name="Land M."/>
            <person name="Hauser L."/>
            <person name="Chang Y.J."/>
            <person name="Jeffries C.D."/>
            <person name="Chain P."/>
            <person name="Rohde M."/>
            <person name="Goker M."/>
            <person name="Bristow J."/>
            <person name="Eisen J.A."/>
            <person name="Markowitz V."/>
            <person name="Hugenholtz P."/>
            <person name="Kyrpides N.C."/>
            <person name="Klenk H.P."/>
            <person name="Lapidus A."/>
        </authorList>
    </citation>
    <scope>NUCLEOTIDE SEQUENCE [LARGE SCALE GENOMIC DNA]</scope>
    <source>
        <strain evidence="4">ATCC 27377 / DSM 6068 / ICPB 4128</strain>
    </source>
</reference>
<evidence type="ECO:0000256" key="1">
    <source>
        <dbReference type="SAM" id="MobiDB-lite"/>
    </source>
</evidence>
<dbReference type="HOGENOM" id="CLU_836389_0_0_0"/>
<dbReference type="STRING" id="530564.Psta_4318"/>